<accession>A0A8S2ZSK4</accession>
<evidence type="ECO:0000313" key="2">
    <source>
        <dbReference type="EMBL" id="CAF4658303.1"/>
    </source>
</evidence>
<feature type="non-terminal residue" evidence="2">
    <location>
        <position position="1"/>
    </location>
</feature>
<dbReference type="EMBL" id="CAJOBJ010117098">
    <property type="protein sequence ID" value="CAF4658303.1"/>
    <property type="molecule type" value="Genomic_DNA"/>
</dbReference>
<gene>
    <name evidence="2" type="ORF">GIL414_LOCUS41368</name>
</gene>
<comment type="caution">
    <text evidence="2">The sequence shown here is derived from an EMBL/GenBank/DDBJ whole genome shotgun (WGS) entry which is preliminary data.</text>
</comment>
<name>A0A8S2ZSK4_9BILA</name>
<reference evidence="2" key="1">
    <citation type="submission" date="2021-02" db="EMBL/GenBank/DDBJ databases">
        <authorList>
            <person name="Nowell W R."/>
        </authorList>
    </citation>
    <scope>NUCLEOTIDE SEQUENCE</scope>
</reference>
<evidence type="ECO:0000313" key="3">
    <source>
        <dbReference type="Proteomes" id="UP000681720"/>
    </source>
</evidence>
<proteinExistence type="predicted"/>
<evidence type="ECO:0000256" key="1">
    <source>
        <dbReference type="SAM" id="MobiDB-lite"/>
    </source>
</evidence>
<sequence>STGQLVICDANQESPVVLFNVSKRWRSQLDERNGGNATTSRKTATSNGTTGGGLSRDEEALLG</sequence>
<feature type="compositionally biased region" description="Polar residues" evidence="1">
    <location>
        <begin position="35"/>
        <end position="48"/>
    </location>
</feature>
<organism evidence="2 3">
    <name type="scientific">Rotaria magnacalcarata</name>
    <dbReference type="NCBI Taxonomy" id="392030"/>
    <lineage>
        <taxon>Eukaryota</taxon>
        <taxon>Metazoa</taxon>
        <taxon>Spiralia</taxon>
        <taxon>Gnathifera</taxon>
        <taxon>Rotifera</taxon>
        <taxon>Eurotatoria</taxon>
        <taxon>Bdelloidea</taxon>
        <taxon>Philodinida</taxon>
        <taxon>Philodinidae</taxon>
        <taxon>Rotaria</taxon>
    </lineage>
</organism>
<dbReference type="Proteomes" id="UP000681720">
    <property type="component" value="Unassembled WGS sequence"/>
</dbReference>
<protein>
    <submittedName>
        <fullName evidence="2">Uncharacterized protein</fullName>
    </submittedName>
</protein>
<feature type="region of interest" description="Disordered" evidence="1">
    <location>
        <begin position="27"/>
        <end position="63"/>
    </location>
</feature>
<dbReference type="AlphaFoldDB" id="A0A8S2ZSK4"/>